<protein>
    <submittedName>
        <fullName evidence="1">12743_t:CDS:1</fullName>
    </submittedName>
</protein>
<name>A0A9N9A7S1_9GLOM</name>
<dbReference type="OrthoDB" id="10336866at2759"/>
<evidence type="ECO:0000313" key="2">
    <source>
        <dbReference type="Proteomes" id="UP000789831"/>
    </source>
</evidence>
<gene>
    <name evidence="1" type="ORF">AGERDE_LOCUS5161</name>
</gene>
<proteinExistence type="predicted"/>
<sequence>MTTLSFLRRQQQNRLPNEILILILEKCANDFGLIDVWRWRRVSKYMKSICENLVLKVIRHDFKWWITVTPISNPIESLDELAVVDLNKFDISFVTTNSNDIICTKFIFQPSNGEFKISSTETTFALDLSNRRFNGCTYRYENL</sequence>
<keyword evidence="2" id="KW-1185">Reference proteome</keyword>
<reference evidence="1" key="1">
    <citation type="submission" date="2021-06" db="EMBL/GenBank/DDBJ databases">
        <authorList>
            <person name="Kallberg Y."/>
            <person name="Tangrot J."/>
            <person name="Rosling A."/>
        </authorList>
    </citation>
    <scope>NUCLEOTIDE SEQUENCE</scope>
    <source>
        <strain evidence="1">MT106</strain>
    </source>
</reference>
<accession>A0A9N9A7S1</accession>
<dbReference type="EMBL" id="CAJVPL010000664">
    <property type="protein sequence ID" value="CAG8519519.1"/>
    <property type="molecule type" value="Genomic_DNA"/>
</dbReference>
<dbReference type="Proteomes" id="UP000789831">
    <property type="component" value="Unassembled WGS sequence"/>
</dbReference>
<evidence type="ECO:0000313" key="1">
    <source>
        <dbReference type="EMBL" id="CAG8519519.1"/>
    </source>
</evidence>
<comment type="caution">
    <text evidence="1">The sequence shown here is derived from an EMBL/GenBank/DDBJ whole genome shotgun (WGS) entry which is preliminary data.</text>
</comment>
<organism evidence="1 2">
    <name type="scientific">Ambispora gerdemannii</name>
    <dbReference type="NCBI Taxonomy" id="144530"/>
    <lineage>
        <taxon>Eukaryota</taxon>
        <taxon>Fungi</taxon>
        <taxon>Fungi incertae sedis</taxon>
        <taxon>Mucoromycota</taxon>
        <taxon>Glomeromycotina</taxon>
        <taxon>Glomeromycetes</taxon>
        <taxon>Archaeosporales</taxon>
        <taxon>Ambisporaceae</taxon>
        <taxon>Ambispora</taxon>
    </lineage>
</organism>
<dbReference type="AlphaFoldDB" id="A0A9N9A7S1"/>